<evidence type="ECO:0000256" key="1">
    <source>
        <dbReference type="ARBA" id="ARBA00022737"/>
    </source>
</evidence>
<keyword evidence="1" id="KW-0677">Repeat</keyword>
<dbReference type="Proteomes" id="UP001320245">
    <property type="component" value="Unassembled WGS sequence"/>
</dbReference>
<dbReference type="EMBL" id="JAJSPL020000023">
    <property type="protein sequence ID" value="KAK7739117.1"/>
    <property type="molecule type" value="Genomic_DNA"/>
</dbReference>
<dbReference type="Pfam" id="PF12796">
    <property type="entry name" value="Ank_2"/>
    <property type="match status" value="1"/>
</dbReference>
<gene>
    <name evidence="5" type="ORF">SLS53_005753</name>
</gene>
<dbReference type="InterPro" id="IPR002110">
    <property type="entry name" value="Ankyrin_rpt"/>
</dbReference>
<reference evidence="5 6" key="1">
    <citation type="journal article" date="2023" name="PLoS ONE">
        <title>Cytospora paraplurivora sp. nov. isolated from orchards with fruit tree decline syndrome in Ontario, Canada.</title>
        <authorList>
            <person name="Ilyukhin E."/>
            <person name="Nguyen H.D.T."/>
            <person name="Castle A.J."/>
            <person name="Ellouze W."/>
        </authorList>
    </citation>
    <scope>NUCLEOTIDE SEQUENCE [LARGE SCALE GENOMIC DNA]</scope>
    <source>
        <strain evidence="5 6">FDS-564</strain>
    </source>
</reference>
<keyword evidence="2 3" id="KW-0040">ANK repeat</keyword>
<accession>A0AAN9YFG0</accession>
<evidence type="ECO:0000256" key="4">
    <source>
        <dbReference type="SAM" id="MobiDB-lite"/>
    </source>
</evidence>
<evidence type="ECO:0000256" key="2">
    <source>
        <dbReference type="ARBA" id="ARBA00023043"/>
    </source>
</evidence>
<dbReference type="SMART" id="SM00248">
    <property type="entry name" value="ANK"/>
    <property type="match status" value="4"/>
</dbReference>
<dbReference type="Gene3D" id="1.25.40.20">
    <property type="entry name" value="Ankyrin repeat-containing domain"/>
    <property type="match status" value="2"/>
</dbReference>
<evidence type="ECO:0000313" key="6">
    <source>
        <dbReference type="Proteomes" id="UP001320245"/>
    </source>
</evidence>
<comment type="caution">
    <text evidence="5">The sequence shown here is derived from an EMBL/GenBank/DDBJ whole genome shotgun (WGS) entry which is preliminary data.</text>
</comment>
<dbReference type="PROSITE" id="PS50297">
    <property type="entry name" value="ANK_REP_REGION"/>
    <property type="match status" value="1"/>
</dbReference>
<dbReference type="InterPro" id="IPR036770">
    <property type="entry name" value="Ankyrin_rpt-contain_sf"/>
</dbReference>
<feature type="compositionally biased region" description="Polar residues" evidence="4">
    <location>
        <begin position="7"/>
        <end position="20"/>
    </location>
</feature>
<protein>
    <recommendedName>
        <fullName evidence="7">Ankyrin</fullName>
    </recommendedName>
</protein>
<proteinExistence type="predicted"/>
<dbReference type="AlphaFoldDB" id="A0AAN9YFG0"/>
<evidence type="ECO:0000256" key="3">
    <source>
        <dbReference type="PROSITE-ProRule" id="PRU00023"/>
    </source>
</evidence>
<dbReference type="InterPro" id="IPR050776">
    <property type="entry name" value="Ank_Repeat/CDKN_Inhibitor"/>
</dbReference>
<feature type="region of interest" description="Disordered" evidence="4">
    <location>
        <begin position="1"/>
        <end position="32"/>
    </location>
</feature>
<name>A0AAN9YFG0_9PEZI</name>
<keyword evidence="6" id="KW-1185">Reference proteome</keyword>
<evidence type="ECO:0008006" key="7">
    <source>
        <dbReference type="Google" id="ProtNLM"/>
    </source>
</evidence>
<feature type="compositionally biased region" description="Low complexity" evidence="4">
    <location>
        <begin position="21"/>
        <end position="32"/>
    </location>
</feature>
<evidence type="ECO:0000313" key="5">
    <source>
        <dbReference type="EMBL" id="KAK7739117.1"/>
    </source>
</evidence>
<organism evidence="5 6">
    <name type="scientific">Cytospora paraplurivora</name>
    <dbReference type="NCBI Taxonomy" id="2898453"/>
    <lineage>
        <taxon>Eukaryota</taxon>
        <taxon>Fungi</taxon>
        <taxon>Dikarya</taxon>
        <taxon>Ascomycota</taxon>
        <taxon>Pezizomycotina</taxon>
        <taxon>Sordariomycetes</taxon>
        <taxon>Sordariomycetidae</taxon>
        <taxon>Diaporthales</taxon>
        <taxon>Cytosporaceae</taxon>
        <taxon>Cytospora</taxon>
    </lineage>
</organism>
<dbReference type="SUPFAM" id="SSF48403">
    <property type="entry name" value="Ankyrin repeat"/>
    <property type="match status" value="1"/>
</dbReference>
<sequence length="249" mass="26680">MVDRSSDNSLSFDSATSLEMTSPSSTDTWMSSGSSALEHEASVLAMAILTGNTTEVRSLINVGVTMSERHHWTLYQACLQGADMVGALLASPDINFNIDIPNDGGDPILHYVLRTPGSRFEGGKTSVVRLLLEHGADPFKHDRFGETALHILASSTEEEDVCLLRELVSGSGLPPPLDHQSQYGDTALIVAVISRNIAAARVLLESGANPNVTGEHNSTAAQYAERQGCLDMMCLLVAFGAELDDDMDM</sequence>
<dbReference type="PROSITE" id="PS50088">
    <property type="entry name" value="ANK_REPEAT"/>
    <property type="match status" value="1"/>
</dbReference>
<dbReference type="PANTHER" id="PTHR24201">
    <property type="entry name" value="ANK_REP_REGION DOMAIN-CONTAINING PROTEIN"/>
    <property type="match status" value="1"/>
</dbReference>
<feature type="repeat" description="ANK" evidence="3">
    <location>
        <begin position="183"/>
        <end position="215"/>
    </location>
</feature>